<dbReference type="EMBL" id="AAYG02000004">
    <property type="protein sequence ID" value="EDN79248.1"/>
    <property type="molecule type" value="Genomic_DNA"/>
</dbReference>
<dbReference type="SUPFAM" id="SSF53041">
    <property type="entry name" value="Resolvase-like"/>
    <property type="match status" value="1"/>
</dbReference>
<dbReference type="InterPro" id="IPR038109">
    <property type="entry name" value="DNA_bind_recomb_sf"/>
</dbReference>
<comment type="caution">
    <text evidence="4">The sequence shown here is derived from an EMBL/GenBank/DDBJ whole genome shotgun (WGS) entry which is preliminary data.</text>
</comment>
<gene>
    <name evidence="4" type="ORF">RUMGNA_00449</name>
</gene>
<dbReference type="eggNOG" id="COG1961">
    <property type="taxonomic scope" value="Bacteria"/>
</dbReference>
<dbReference type="Pfam" id="PF07508">
    <property type="entry name" value="Recombinase"/>
    <property type="match status" value="1"/>
</dbReference>
<dbReference type="GO" id="GO:0000150">
    <property type="term" value="F:DNA strand exchange activity"/>
    <property type="evidence" value="ECO:0007669"/>
    <property type="project" value="InterPro"/>
</dbReference>
<reference evidence="4 5" key="1">
    <citation type="submission" date="2007-04" db="EMBL/GenBank/DDBJ databases">
        <authorList>
            <person name="Fulton L."/>
            <person name="Clifton S."/>
            <person name="Fulton B."/>
            <person name="Xu J."/>
            <person name="Minx P."/>
            <person name="Pepin K.H."/>
            <person name="Johnson M."/>
            <person name="Thiruvilangam P."/>
            <person name="Bhonagiri V."/>
            <person name="Nash W.E."/>
            <person name="Mardis E.R."/>
            <person name="Wilson R.K."/>
        </authorList>
    </citation>
    <scope>NUCLEOTIDE SEQUENCE [LARGE SCALE GENOMIC DNA]</scope>
    <source>
        <strain evidence="4 5">ATCC 29149</strain>
    </source>
</reference>
<dbReference type="Pfam" id="PF13408">
    <property type="entry name" value="Zn_ribbon_recom"/>
    <property type="match status" value="1"/>
</dbReference>
<dbReference type="PROSITE" id="PS51737">
    <property type="entry name" value="RECOMBINASE_DNA_BIND"/>
    <property type="match status" value="1"/>
</dbReference>
<dbReference type="InterPro" id="IPR011109">
    <property type="entry name" value="DNA_bind_recombinase_dom"/>
</dbReference>
<evidence type="ECO:0000259" key="2">
    <source>
        <dbReference type="PROSITE" id="PS51736"/>
    </source>
</evidence>
<evidence type="ECO:0000256" key="1">
    <source>
        <dbReference type="SAM" id="MobiDB-lite"/>
    </source>
</evidence>
<dbReference type="AlphaFoldDB" id="A7AYT4"/>
<dbReference type="Gene3D" id="3.40.50.1390">
    <property type="entry name" value="Resolvase, N-terminal catalytic domain"/>
    <property type="match status" value="1"/>
</dbReference>
<dbReference type="PANTHER" id="PTHR30461:SF23">
    <property type="entry name" value="DNA RECOMBINASE-RELATED"/>
    <property type="match status" value="1"/>
</dbReference>
<dbReference type="InterPro" id="IPR025827">
    <property type="entry name" value="Zn_ribbon_recom_dom"/>
</dbReference>
<dbReference type="PANTHER" id="PTHR30461">
    <property type="entry name" value="DNA-INVERTASE FROM LAMBDOID PROPHAGE"/>
    <property type="match status" value="1"/>
</dbReference>
<dbReference type="PROSITE" id="PS51736">
    <property type="entry name" value="RECOMBINASES_3"/>
    <property type="match status" value="1"/>
</dbReference>
<dbReference type="Proteomes" id="UP000004410">
    <property type="component" value="Unassembled WGS sequence"/>
</dbReference>
<feature type="domain" description="Recombinase" evidence="3">
    <location>
        <begin position="184"/>
        <end position="310"/>
    </location>
</feature>
<feature type="region of interest" description="Disordered" evidence="1">
    <location>
        <begin position="1"/>
        <end position="21"/>
    </location>
</feature>
<accession>A7AYT4</accession>
<dbReference type="PaxDb" id="411470-RUMGNA_00449"/>
<dbReference type="GeneID" id="57432087"/>
<sequence>MARSVTVIPARNRQASGHRAAPQKKIRVAAYCRVSTDQEDQLHSFEAQVDYYTKYINDHENYEMAGIYADEGISGTNTKKREQFKRMIADCEKGKIDLVITKSISRFARNTQDCLMYSRKLKNLGIGIIFEKENINTLDSTGELLFTILSSLAQDESRNISENCKWGIRTKFKNGEMHLNTFKFLGYDKDENGKLIINREQAKTVRRIYRDFLWGLNPAQIAKELEEEQVPGCLGQTKWYASTVVGILKQEKHMGDALLQKTYTADFLTKRQVKNNGEVAQVYVKDSHKGIIDKETWNAVQEEFDRREKFMQKHGTDRYSYGSECYPFCEKIFCGECGSLFTRHSWKSRGIIQWQCKNHRKDGKVVCTNAYVDNADLEKGFLKAFNRLVSEREKHMERWNAMKADGTALEKIRAVQMMEATENGQLQKYVPEAAQLVLEEITISGAKKYEFVFLEGSRVKVPV</sequence>
<dbReference type="GO" id="GO:0003677">
    <property type="term" value="F:DNA binding"/>
    <property type="evidence" value="ECO:0007669"/>
    <property type="project" value="InterPro"/>
</dbReference>
<evidence type="ECO:0000313" key="5">
    <source>
        <dbReference type="Proteomes" id="UP000004410"/>
    </source>
</evidence>
<reference evidence="4 5" key="2">
    <citation type="submission" date="2007-06" db="EMBL/GenBank/DDBJ databases">
        <title>Draft genome sequence of Ruminococcus gnavus (ATCC 29149).</title>
        <authorList>
            <person name="Sudarsanam P."/>
            <person name="Ley R."/>
            <person name="Guruge J."/>
            <person name="Turnbaugh P.J."/>
            <person name="Mahowald M."/>
            <person name="Liep D."/>
            <person name="Gordon J."/>
        </authorList>
    </citation>
    <scope>NUCLEOTIDE SEQUENCE [LARGE SCALE GENOMIC DNA]</scope>
    <source>
        <strain evidence="4 5">ATCC 29149</strain>
    </source>
</reference>
<proteinExistence type="predicted"/>
<dbReference type="InterPro" id="IPR050639">
    <property type="entry name" value="SSR_resolvase"/>
</dbReference>
<dbReference type="Pfam" id="PF00239">
    <property type="entry name" value="Resolvase"/>
    <property type="match status" value="1"/>
</dbReference>
<evidence type="ECO:0000313" key="4">
    <source>
        <dbReference type="EMBL" id="EDN79248.1"/>
    </source>
</evidence>
<name>A7AYT4_MEDG7</name>
<protein>
    <submittedName>
        <fullName evidence="4">Resolvase, N-terminal domain protein</fullName>
    </submittedName>
</protein>
<evidence type="ECO:0000259" key="3">
    <source>
        <dbReference type="PROSITE" id="PS51737"/>
    </source>
</evidence>
<dbReference type="SMART" id="SM00857">
    <property type="entry name" value="Resolvase"/>
    <property type="match status" value="1"/>
</dbReference>
<organism evidence="4 5">
    <name type="scientific">Mediterraneibacter gnavus (strain ATCC 29149 / DSM 114966 / JCM 6515 / VPI C7-9)</name>
    <name type="common">Ruminococcus gnavus</name>
    <dbReference type="NCBI Taxonomy" id="411470"/>
    <lineage>
        <taxon>Bacteria</taxon>
        <taxon>Bacillati</taxon>
        <taxon>Bacillota</taxon>
        <taxon>Clostridia</taxon>
        <taxon>Lachnospirales</taxon>
        <taxon>Lachnospiraceae</taxon>
        <taxon>Mediterraneibacter</taxon>
    </lineage>
</organism>
<dbReference type="InterPro" id="IPR036162">
    <property type="entry name" value="Resolvase-like_N_sf"/>
</dbReference>
<dbReference type="Gene3D" id="3.90.1750.20">
    <property type="entry name" value="Putative Large Serine Recombinase, Chain B, Domain 2"/>
    <property type="match status" value="1"/>
</dbReference>
<dbReference type="CDD" id="cd00338">
    <property type="entry name" value="Ser_Recombinase"/>
    <property type="match status" value="1"/>
</dbReference>
<dbReference type="RefSeq" id="WP_004840557.1">
    <property type="nucleotide sequence ID" value="NZ_AAYG02000004.1"/>
</dbReference>
<dbReference type="InterPro" id="IPR006119">
    <property type="entry name" value="Resolv_N"/>
</dbReference>
<feature type="domain" description="Resolvase/invertase-type recombinase catalytic" evidence="2">
    <location>
        <begin position="27"/>
        <end position="175"/>
    </location>
</feature>